<dbReference type="InterPro" id="IPR036388">
    <property type="entry name" value="WH-like_DNA-bd_sf"/>
</dbReference>
<dbReference type="InterPro" id="IPR013325">
    <property type="entry name" value="RNA_pol_sigma_r2"/>
</dbReference>
<keyword evidence="7" id="KW-1185">Reference proteome</keyword>
<keyword evidence="5" id="KW-0804">Transcription</keyword>
<evidence type="ECO:0000313" key="6">
    <source>
        <dbReference type="EMBL" id="OPC76418.1"/>
    </source>
</evidence>
<keyword evidence="2" id="KW-0805">Transcription regulation</keyword>
<gene>
    <name evidence="6" type="ORF">B4N89_47295</name>
</gene>
<dbReference type="SUPFAM" id="SSF88946">
    <property type="entry name" value="Sigma2 domain of RNA polymerase sigma factors"/>
    <property type="match status" value="1"/>
</dbReference>
<dbReference type="STRING" id="159449.B4N89_47295"/>
<keyword evidence="3" id="KW-0731">Sigma factor</keyword>
<dbReference type="EMBL" id="MWQN01000008">
    <property type="protein sequence ID" value="OPC76418.1"/>
    <property type="molecule type" value="Genomic_DNA"/>
</dbReference>
<sequence length="175" mass="20233">MAGTPGVPSGFEEFYRRDHRRILLFVRKARGAEWGDAWDAVQAGFVKALERWDRIKDPSTWIRTTVLREFDAQRRRPREDFQRALRAQSGEQPDFTAQWDLKEETRQVYDCLTRLPRRQAEVMAWTFDGYKPGEIARILSEANPDAPTNPAAVRASLALARRRLRESLLDEGGTT</sequence>
<evidence type="ECO:0000256" key="1">
    <source>
        <dbReference type="ARBA" id="ARBA00010641"/>
    </source>
</evidence>
<dbReference type="SUPFAM" id="SSF88659">
    <property type="entry name" value="Sigma3 and sigma4 domains of RNA polymerase sigma factors"/>
    <property type="match status" value="1"/>
</dbReference>
<reference evidence="6 7" key="1">
    <citation type="submission" date="2017-03" db="EMBL/GenBank/DDBJ databases">
        <title>Draft genome sequence of Streptomyces scabrisporus NF3, endophyte isolated from Amphipterygium adstringens.</title>
        <authorList>
            <person name="Vazquez M."/>
            <person name="Ceapa C.D."/>
            <person name="Rodriguez Luna D."/>
            <person name="Sanchez Esquivel S."/>
        </authorList>
    </citation>
    <scope>NUCLEOTIDE SEQUENCE [LARGE SCALE GENOMIC DNA]</scope>
    <source>
        <strain evidence="6 7">NF3</strain>
    </source>
</reference>
<organism evidence="6 7">
    <name type="scientific">Embleya scabrispora</name>
    <dbReference type="NCBI Taxonomy" id="159449"/>
    <lineage>
        <taxon>Bacteria</taxon>
        <taxon>Bacillati</taxon>
        <taxon>Actinomycetota</taxon>
        <taxon>Actinomycetes</taxon>
        <taxon>Kitasatosporales</taxon>
        <taxon>Streptomycetaceae</taxon>
        <taxon>Embleya</taxon>
    </lineage>
</organism>
<dbReference type="PANTHER" id="PTHR43133:SF8">
    <property type="entry name" value="RNA POLYMERASE SIGMA FACTOR HI_1459-RELATED"/>
    <property type="match status" value="1"/>
</dbReference>
<evidence type="ECO:0000256" key="5">
    <source>
        <dbReference type="ARBA" id="ARBA00023163"/>
    </source>
</evidence>
<evidence type="ECO:0000256" key="4">
    <source>
        <dbReference type="ARBA" id="ARBA00023125"/>
    </source>
</evidence>
<keyword evidence="4" id="KW-0238">DNA-binding</keyword>
<dbReference type="PANTHER" id="PTHR43133">
    <property type="entry name" value="RNA POLYMERASE ECF-TYPE SIGMA FACTO"/>
    <property type="match status" value="1"/>
</dbReference>
<evidence type="ECO:0000256" key="2">
    <source>
        <dbReference type="ARBA" id="ARBA00023015"/>
    </source>
</evidence>
<name>A0A1T3NI18_9ACTN</name>
<dbReference type="InterPro" id="IPR039425">
    <property type="entry name" value="RNA_pol_sigma-70-like"/>
</dbReference>
<comment type="similarity">
    <text evidence="1">Belongs to the sigma-70 factor family. ECF subfamily.</text>
</comment>
<dbReference type="Gene3D" id="1.10.1740.10">
    <property type="match status" value="1"/>
</dbReference>
<accession>A0A1T3NI18</accession>
<dbReference type="OrthoDB" id="3608473at2"/>
<evidence type="ECO:0000313" key="7">
    <source>
        <dbReference type="Proteomes" id="UP000190037"/>
    </source>
</evidence>
<dbReference type="RefSeq" id="WP_078982901.1">
    <property type="nucleotide sequence ID" value="NZ_MWQN01000008.1"/>
</dbReference>
<dbReference type="AlphaFoldDB" id="A0A1T3NI18"/>
<dbReference type="InterPro" id="IPR013324">
    <property type="entry name" value="RNA_pol_sigma_r3/r4-like"/>
</dbReference>
<evidence type="ECO:0000256" key="3">
    <source>
        <dbReference type="ARBA" id="ARBA00023082"/>
    </source>
</evidence>
<dbReference type="Proteomes" id="UP000190037">
    <property type="component" value="Unassembled WGS sequence"/>
</dbReference>
<protein>
    <submittedName>
        <fullName evidence="6">Uncharacterized protein</fullName>
    </submittedName>
</protein>
<comment type="caution">
    <text evidence="6">The sequence shown here is derived from an EMBL/GenBank/DDBJ whole genome shotgun (WGS) entry which is preliminary data.</text>
</comment>
<dbReference type="Gene3D" id="1.10.10.10">
    <property type="entry name" value="Winged helix-like DNA-binding domain superfamily/Winged helix DNA-binding domain"/>
    <property type="match status" value="1"/>
</dbReference>
<dbReference type="GO" id="GO:0003677">
    <property type="term" value="F:DNA binding"/>
    <property type="evidence" value="ECO:0007669"/>
    <property type="project" value="UniProtKB-KW"/>
</dbReference>
<dbReference type="GO" id="GO:0006352">
    <property type="term" value="P:DNA-templated transcription initiation"/>
    <property type="evidence" value="ECO:0007669"/>
    <property type="project" value="InterPro"/>
</dbReference>
<proteinExistence type="inferred from homology"/>
<dbReference type="GO" id="GO:0016987">
    <property type="term" value="F:sigma factor activity"/>
    <property type="evidence" value="ECO:0007669"/>
    <property type="project" value="UniProtKB-KW"/>
</dbReference>